<sequence length="596" mass="65383">MSGGCSACIGPCKITLLKYALFNGSAFVSSPVFNGFVALGADESLYDFSSLSPEALALGQSLDDNGAVCQSGTNDWGATHNVATGSAQQMLDIINTIGLSVAPQMIRELELSVGRTDGCDTRWSILTVARLFQFPSIVGDANFGKLSAVDINIFPDYAECRPTVVIDDSLVGKKAALLTNGEDFLLAVPDSLTVFPYSFSSSLPPVSREVPAGVTKFPATTVTQPLLRAYFGGCRVREVNTTGIFIEDTCELSTHWELYGLMVHSPDDIPLCSAGDPDRAGMIVNSFRIRYADTVDINILPTLVVAQILLMGIVSFYQVMSHKRSVLLTQIWAYRCQNGHMQVVYLAQIIYHLVFYSDLYMIGMATGTLTGESIANLTCCTFAFSYSFINLLKARSGEQRLDRNFRLTWETMQLITTICVGSLLLSVQRTPFASIITKNAEILRKTSARGAKYCGLNDSCILFNMDMASVISILSLGLGAELTTFERHCLGVPLNRLFRDCDDIGYEIYNGKRCTTVEALLLTGYLYYGEHVYQASSVMLLLLARIVPRKVLRTFNVLVLRWHLNPKDGTLSKAYSCTWYHASAEDHKLAGTTPVA</sequence>
<keyword evidence="1" id="KW-1133">Transmembrane helix</keyword>
<reference evidence="2 3" key="1">
    <citation type="journal article" date="2006" name="Science">
        <title>Phytophthora genome sequences uncover evolutionary origins and mechanisms of pathogenesis.</title>
        <authorList>
            <person name="Tyler B.M."/>
            <person name="Tripathy S."/>
            <person name="Zhang X."/>
            <person name="Dehal P."/>
            <person name="Jiang R.H."/>
            <person name="Aerts A."/>
            <person name="Arredondo F.D."/>
            <person name="Baxter L."/>
            <person name="Bensasson D."/>
            <person name="Beynon J.L."/>
            <person name="Chapman J."/>
            <person name="Damasceno C.M."/>
            <person name="Dorrance A.E."/>
            <person name="Dou D."/>
            <person name="Dickerman A.W."/>
            <person name="Dubchak I.L."/>
            <person name="Garbelotto M."/>
            <person name="Gijzen M."/>
            <person name="Gordon S.G."/>
            <person name="Govers F."/>
            <person name="Grunwald N.J."/>
            <person name="Huang W."/>
            <person name="Ivors K.L."/>
            <person name="Jones R.W."/>
            <person name="Kamoun S."/>
            <person name="Krampis K."/>
            <person name="Lamour K.H."/>
            <person name="Lee M.K."/>
            <person name="McDonald W.H."/>
            <person name="Medina M."/>
            <person name="Meijer H.J."/>
            <person name="Nordberg E.K."/>
            <person name="Maclean D.J."/>
            <person name="Ospina-Giraldo M.D."/>
            <person name="Morris P.F."/>
            <person name="Phuntumart V."/>
            <person name="Putnam N.H."/>
            <person name="Rash S."/>
            <person name="Rose J.K."/>
            <person name="Sakihama Y."/>
            <person name="Salamov A.A."/>
            <person name="Savidor A."/>
            <person name="Scheuring C.F."/>
            <person name="Smith B.M."/>
            <person name="Sobral B.W."/>
            <person name="Terry A."/>
            <person name="Torto-Alalibo T.A."/>
            <person name="Win J."/>
            <person name="Xu Z."/>
            <person name="Zhang H."/>
            <person name="Grigoriev I.V."/>
            <person name="Rokhsar D.S."/>
            <person name="Boore J.L."/>
        </authorList>
    </citation>
    <scope>NUCLEOTIDE SEQUENCE [LARGE SCALE GENOMIC DNA]</scope>
    <source>
        <strain evidence="2 3">P6497</strain>
    </source>
</reference>
<dbReference type="OMA" id="NDWGATH"/>
<proteinExistence type="predicted"/>
<evidence type="ECO:0000313" key="3">
    <source>
        <dbReference type="Proteomes" id="UP000002640"/>
    </source>
</evidence>
<dbReference type="RefSeq" id="XP_009531242.1">
    <property type="nucleotide sequence ID" value="XM_009532947.1"/>
</dbReference>
<organism evidence="2 3">
    <name type="scientific">Phytophthora sojae (strain P6497)</name>
    <name type="common">Soybean stem and root rot agent</name>
    <name type="synonym">Phytophthora megasperma f. sp. glycines</name>
    <dbReference type="NCBI Taxonomy" id="1094619"/>
    <lineage>
        <taxon>Eukaryota</taxon>
        <taxon>Sar</taxon>
        <taxon>Stramenopiles</taxon>
        <taxon>Oomycota</taxon>
        <taxon>Peronosporomycetes</taxon>
        <taxon>Peronosporales</taxon>
        <taxon>Peronosporaceae</taxon>
        <taxon>Phytophthora</taxon>
    </lineage>
</organism>
<evidence type="ECO:0008006" key="4">
    <source>
        <dbReference type="Google" id="ProtNLM"/>
    </source>
</evidence>
<dbReference type="AlphaFoldDB" id="G4ZRC8"/>
<dbReference type="GeneID" id="20659550"/>
<dbReference type="EMBL" id="JH159156">
    <property type="protein sequence ID" value="EGZ13813.1"/>
    <property type="molecule type" value="Genomic_DNA"/>
</dbReference>
<feature type="transmembrane region" description="Helical" evidence="1">
    <location>
        <begin position="341"/>
        <end position="362"/>
    </location>
</feature>
<keyword evidence="3" id="KW-1185">Reference proteome</keyword>
<evidence type="ECO:0000313" key="2">
    <source>
        <dbReference type="EMBL" id="EGZ13813.1"/>
    </source>
</evidence>
<keyword evidence="1" id="KW-0472">Membrane</keyword>
<feature type="transmembrane region" description="Helical" evidence="1">
    <location>
        <begin position="299"/>
        <end position="320"/>
    </location>
</feature>
<gene>
    <name evidence="2" type="ORF">PHYSODRAFT_514259</name>
</gene>
<dbReference type="KEGG" id="psoj:PHYSODRAFT_514259"/>
<dbReference type="Proteomes" id="UP000002640">
    <property type="component" value="Unassembled WGS sequence"/>
</dbReference>
<evidence type="ECO:0000256" key="1">
    <source>
        <dbReference type="SAM" id="Phobius"/>
    </source>
</evidence>
<name>G4ZRC8_PHYSP</name>
<dbReference type="InParanoid" id="G4ZRC8"/>
<feature type="transmembrane region" description="Helical" evidence="1">
    <location>
        <begin position="374"/>
        <end position="392"/>
    </location>
</feature>
<protein>
    <recommendedName>
        <fullName evidence="4">Transmembrane protein</fullName>
    </recommendedName>
</protein>
<accession>G4ZRC8</accession>
<keyword evidence="1" id="KW-0812">Transmembrane</keyword>
<feature type="transmembrane region" description="Helical" evidence="1">
    <location>
        <begin position="404"/>
        <end position="425"/>
    </location>
</feature>